<comment type="caution">
    <text evidence="3">The sequence shown here is derived from an EMBL/GenBank/DDBJ whole genome shotgun (WGS) entry which is preliminary data.</text>
</comment>
<evidence type="ECO:0000256" key="2">
    <source>
        <dbReference type="ARBA" id="ARBA00022649"/>
    </source>
</evidence>
<keyword evidence="2" id="KW-1277">Toxin-antitoxin system</keyword>
<dbReference type="InterPro" id="IPR051803">
    <property type="entry name" value="TA_system_RelE-like_toxin"/>
</dbReference>
<name>A0A2G8TG79_9BURK</name>
<dbReference type="Gene3D" id="3.30.2310.20">
    <property type="entry name" value="RelE-like"/>
    <property type="match status" value="1"/>
</dbReference>
<comment type="similarity">
    <text evidence="1">Belongs to the RelE toxin family.</text>
</comment>
<dbReference type="NCBIfam" id="TIGR02385">
    <property type="entry name" value="RelE_StbE"/>
    <property type="match status" value="1"/>
</dbReference>
<dbReference type="OrthoDB" id="9798046at2"/>
<dbReference type="EMBL" id="PDOC01000005">
    <property type="protein sequence ID" value="PIL45061.1"/>
    <property type="molecule type" value="Genomic_DNA"/>
</dbReference>
<dbReference type="PANTHER" id="PTHR33755">
    <property type="entry name" value="TOXIN PARE1-RELATED"/>
    <property type="match status" value="1"/>
</dbReference>
<proteinExistence type="inferred from homology"/>
<dbReference type="InterPro" id="IPR007712">
    <property type="entry name" value="RelE/ParE_toxin"/>
</dbReference>
<evidence type="ECO:0000313" key="4">
    <source>
        <dbReference type="Proteomes" id="UP000230390"/>
    </source>
</evidence>
<evidence type="ECO:0000313" key="3">
    <source>
        <dbReference type="EMBL" id="PIL45061.1"/>
    </source>
</evidence>
<dbReference type="RefSeq" id="WP_099788564.1">
    <property type="nucleotide sequence ID" value="NZ_JBHLYV010000032.1"/>
</dbReference>
<sequence>MLPILWRPEAQSDLAAIFAYIARRNPQAATDLYSQIERLVSQLPQHPYLYRPGRVPSTRELIAHPNYIVVYRVAAAAIEIVSALHSRQKYP</sequence>
<dbReference type="Pfam" id="PF05016">
    <property type="entry name" value="ParE_toxin"/>
    <property type="match status" value="1"/>
</dbReference>
<dbReference type="InterPro" id="IPR035093">
    <property type="entry name" value="RelE/ParE_toxin_dom_sf"/>
</dbReference>
<gene>
    <name evidence="3" type="ORF">CR105_11390</name>
</gene>
<dbReference type="AlphaFoldDB" id="A0A2G8TG79"/>
<organism evidence="3 4">
    <name type="scientific">Massilia eurypsychrophila</name>
    <dbReference type="NCBI Taxonomy" id="1485217"/>
    <lineage>
        <taxon>Bacteria</taxon>
        <taxon>Pseudomonadati</taxon>
        <taxon>Pseudomonadota</taxon>
        <taxon>Betaproteobacteria</taxon>
        <taxon>Burkholderiales</taxon>
        <taxon>Oxalobacteraceae</taxon>
        <taxon>Telluria group</taxon>
        <taxon>Massilia</taxon>
    </lineage>
</organism>
<reference evidence="3 4" key="1">
    <citation type="submission" date="2017-10" db="EMBL/GenBank/DDBJ databases">
        <title>Massilia psychrophilum sp. nov., a novel purple-pigmented bacterium isolated from Tianshan glacier, Xinjiang Municipality, China.</title>
        <authorList>
            <person name="Wang H."/>
        </authorList>
    </citation>
    <scope>NUCLEOTIDE SEQUENCE [LARGE SCALE GENOMIC DNA]</scope>
    <source>
        <strain evidence="3 4">JCM 30074</strain>
    </source>
</reference>
<accession>A0A2G8TG79</accession>
<protein>
    <submittedName>
        <fullName evidence="3">Type II toxin-antitoxin system mRNA interferase toxin, RelE/StbE family</fullName>
    </submittedName>
</protein>
<evidence type="ECO:0000256" key="1">
    <source>
        <dbReference type="ARBA" id="ARBA00006226"/>
    </source>
</evidence>
<dbReference type="Proteomes" id="UP000230390">
    <property type="component" value="Unassembled WGS sequence"/>
</dbReference>
<keyword evidence="4" id="KW-1185">Reference proteome</keyword>